<gene>
    <name evidence="7" type="ORF">S7711_08486</name>
</gene>
<feature type="transmembrane region" description="Helical" evidence="6">
    <location>
        <begin position="345"/>
        <end position="368"/>
    </location>
</feature>
<feature type="transmembrane region" description="Helical" evidence="6">
    <location>
        <begin position="388"/>
        <end position="407"/>
    </location>
</feature>
<protein>
    <submittedName>
        <fullName evidence="7">Uncharacterized protein</fullName>
    </submittedName>
</protein>
<dbReference type="HOGENOM" id="CLU_021555_3_0_1"/>
<feature type="transmembrane region" description="Helical" evidence="6">
    <location>
        <begin position="192"/>
        <end position="212"/>
    </location>
</feature>
<evidence type="ECO:0000256" key="1">
    <source>
        <dbReference type="ARBA" id="ARBA00004141"/>
    </source>
</evidence>
<keyword evidence="5 6" id="KW-0472">Membrane</keyword>
<feature type="transmembrane region" description="Helical" evidence="6">
    <location>
        <begin position="413"/>
        <end position="437"/>
    </location>
</feature>
<dbReference type="Proteomes" id="UP000028045">
    <property type="component" value="Unassembled WGS sequence"/>
</dbReference>
<comment type="similarity">
    <text evidence="2">Belongs to the purine-cytosine permease (2.A.39) family.</text>
</comment>
<keyword evidence="8" id="KW-1185">Reference proteome</keyword>
<keyword evidence="4 6" id="KW-1133">Transmembrane helix</keyword>
<dbReference type="InterPro" id="IPR001248">
    <property type="entry name" value="Pur-cyt_permease"/>
</dbReference>
<dbReference type="Gene3D" id="1.10.4160.10">
    <property type="entry name" value="Hydantoin permease"/>
    <property type="match status" value="1"/>
</dbReference>
<dbReference type="GO" id="GO:0015205">
    <property type="term" value="F:nucleobase transmembrane transporter activity"/>
    <property type="evidence" value="ECO:0007669"/>
    <property type="project" value="TreeGrafter"/>
</dbReference>
<dbReference type="GO" id="GO:0005886">
    <property type="term" value="C:plasma membrane"/>
    <property type="evidence" value="ECO:0007669"/>
    <property type="project" value="TreeGrafter"/>
</dbReference>
<evidence type="ECO:0000256" key="6">
    <source>
        <dbReference type="SAM" id="Phobius"/>
    </source>
</evidence>
<organism evidence="7 8">
    <name type="scientific">Stachybotrys chartarum (strain CBS 109288 / IBT 7711)</name>
    <name type="common">Toxic black mold</name>
    <name type="synonym">Stilbospora chartarum</name>
    <dbReference type="NCBI Taxonomy" id="1280523"/>
    <lineage>
        <taxon>Eukaryota</taxon>
        <taxon>Fungi</taxon>
        <taxon>Dikarya</taxon>
        <taxon>Ascomycota</taxon>
        <taxon>Pezizomycotina</taxon>
        <taxon>Sordariomycetes</taxon>
        <taxon>Hypocreomycetidae</taxon>
        <taxon>Hypocreales</taxon>
        <taxon>Stachybotryaceae</taxon>
        <taxon>Stachybotrys</taxon>
    </lineage>
</organism>
<dbReference type="InterPro" id="IPR045225">
    <property type="entry name" value="Uracil/uridine/allantoin_perm"/>
</dbReference>
<feature type="transmembrane region" description="Helical" evidence="6">
    <location>
        <begin position="45"/>
        <end position="61"/>
    </location>
</feature>
<feature type="transmembrane region" description="Helical" evidence="6">
    <location>
        <begin position="133"/>
        <end position="152"/>
    </location>
</feature>
<dbReference type="Pfam" id="PF02133">
    <property type="entry name" value="Transp_cyt_pur"/>
    <property type="match status" value="1"/>
</dbReference>
<name>A0A084BCN4_STACB</name>
<dbReference type="EMBL" id="KL647377">
    <property type="protein sequence ID" value="KEY75313.1"/>
    <property type="molecule type" value="Genomic_DNA"/>
</dbReference>
<feature type="transmembrane region" description="Helical" evidence="6">
    <location>
        <begin position="300"/>
        <end position="325"/>
    </location>
</feature>
<feature type="transmembrane region" description="Helical" evidence="6">
    <location>
        <begin position="219"/>
        <end position="240"/>
    </location>
</feature>
<feature type="transmembrane region" description="Helical" evidence="6">
    <location>
        <begin position="497"/>
        <end position="520"/>
    </location>
</feature>
<feature type="transmembrane region" description="Helical" evidence="6">
    <location>
        <begin position="73"/>
        <end position="92"/>
    </location>
</feature>
<reference evidence="7 8" key="1">
    <citation type="journal article" date="2014" name="BMC Genomics">
        <title>Comparative genome sequencing reveals chemotype-specific gene clusters in the toxigenic black mold Stachybotrys.</title>
        <authorList>
            <person name="Semeiks J."/>
            <person name="Borek D."/>
            <person name="Otwinowski Z."/>
            <person name="Grishin N.V."/>
        </authorList>
    </citation>
    <scope>NUCLEOTIDE SEQUENCE [LARGE SCALE GENOMIC DNA]</scope>
    <source>
        <strain evidence="8">CBS 109288 / IBT 7711</strain>
    </source>
</reference>
<dbReference type="OrthoDB" id="2018619at2759"/>
<keyword evidence="3 6" id="KW-0812">Transmembrane</keyword>
<dbReference type="PANTHER" id="PTHR30618">
    <property type="entry name" value="NCS1 FAMILY PURINE/PYRIMIDINE TRANSPORTER"/>
    <property type="match status" value="1"/>
</dbReference>
<dbReference type="AlphaFoldDB" id="A0A084BCN4"/>
<evidence type="ECO:0000256" key="4">
    <source>
        <dbReference type="ARBA" id="ARBA00022989"/>
    </source>
</evidence>
<dbReference type="PANTHER" id="PTHR30618:SF15">
    <property type="entry name" value="NICOTINAMIDE RIBOSIDE TRANSPORTER 1-RELATED"/>
    <property type="match status" value="1"/>
</dbReference>
<accession>A0A084BCN4</accession>
<sequence>MGFKPRVPRTFRSVVVNENENNTPWANPDILPVPYEERTYDWKGYFGYWFTIGMTTTVWALSSSHLAAGLDAASAIGGILVGSVLASTVAVFCGEPGVSLVGQVRLIMLGETDTALGKILYHLGFPMMSRATFGMYGSFFVIIVKCFVNIILSSFGIQSYWGGQAASVVLGALSPSFLNMPNTLPESAGIDTQRLIGFIIFIVIFTSLMFIHPTKLQPLLFLSQILIGFTILGLFIWAMASNSGATILPPSTELSSSDRSFRILLAMSSVAGSWTGSAIRQSDWTRYTRSRHSVVWQQMITGPISTVICATMGVAVTSAVTEMYGQAIWNPITLLSFLQHNNYNAATRAGTFFAGIGFFMSQMSVNLVQNSVSCGMDLASLWPKYIDITRGSLIMCLIGYLIQPWRFVEQPGMFISVLSAFGMFVSPLAGINCVDFWVVRKRKWRVPDLYNGNTESIYWYTFGWNWRAMLSWGLVIWPSFPGFIANVTETADSIAVGWLRCFQVSWITGFCGGAVAYYFITLICPPPGGKPYEKLLLEEESNTTIEATQLSNTGEDVSKLENKFADNNNRIV</sequence>
<feature type="transmembrane region" description="Helical" evidence="6">
    <location>
        <begin position="260"/>
        <end position="279"/>
    </location>
</feature>
<evidence type="ECO:0000256" key="3">
    <source>
        <dbReference type="ARBA" id="ARBA00022692"/>
    </source>
</evidence>
<proteinExistence type="inferred from homology"/>
<comment type="subcellular location">
    <subcellularLocation>
        <location evidence="1">Membrane</location>
        <topology evidence="1">Multi-pass membrane protein</topology>
    </subcellularLocation>
</comment>
<evidence type="ECO:0000256" key="5">
    <source>
        <dbReference type="ARBA" id="ARBA00023136"/>
    </source>
</evidence>
<evidence type="ECO:0000256" key="2">
    <source>
        <dbReference type="ARBA" id="ARBA00008974"/>
    </source>
</evidence>
<evidence type="ECO:0000313" key="8">
    <source>
        <dbReference type="Proteomes" id="UP000028045"/>
    </source>
</evidence>
<evidence type="ECO:0000313" key="7">
    <source>
        <dbReference type="EMBL" id="KEY75313.1"/>
    </source>
</evidence>